<name>A0A382Q4I1_9ZZZZ</name>
<feature type="domain" description="Alpha-D-phosphohexomutase alpha/beta/alpha" evidence="7">
    <location>
        <begin position="213"/>
        <end position="313"/>
    </location>
</feature>
<dbReference type="PANTHER" id="PTHR45745">
    <property type="entry name" value="PHOSPHOMANNOMUTASE 45A"/>
    <property type="match status" value="1"/>
</dbReference>
<dbReference type="InterPro" id="IPR016055">
    <property type="entry name" value="A-D-PHexomutase_a/b/a-I/II/III"/>
</dbReference>
<accession>A0A382Q4I1</accession>
<evidence type="ECO:0000256" key="4">
    <source>
        <dbReference type="ARBA" id="ARBA00022842"/>
    </source>
</evidence>
<keyword evidence="3" id="KW-0479">Metal-binding</keyword>
<dbReference type="AlphaFoldDB" id="A0A382Q4I1"/>
<evidence type="ECO:0000259" key="7">
    <source>
        <dbReference type="Pfam" id="PF02879"/>
    </source>
</evidence>
<feature type="non-terminal residue" evidence="8">
    <location>
        <position position="336"/>
    </location>
</feature>
<dbReference type="GO" id="GO:0006166">
    <property type="term" value="P:purine ribonucleoside salvage"/>
    <property type="evidence" value="ECO:0007669"/>
    <property type="project" value="TreeGrafter"/>
</dbReference>
<evidence type="ECO:0008006" key="9">
    <source>
        <dbReference type="Google" id="ProtNLM"/>
    </source>
</evidence>
<gene>
    <name evidence="8" type="ORF">METZ01_LOCUS333313</name>
</gene>
<keyword evidence="4" id="KW-0460">Magnesium</keyword>
<evidence type="ECO:0000256" key="1">
    <source>
        <dbReference type="ARBA" id="ARBA00001946"/>
    </source>
</evidence>
<dbReference type="GO" id="GO:0008973">
    <property type="term" value="F:phosphopentomutase activity"/>
    <property type="evidence" value="ECO:0007669"/>
    <property type="project" value="TreeGrafter"/>
</dbReference>
<evidence type="ECO:0000256" key="2">
    <source>
        <dbReference type="ARBA" id="ARBA00010231"/>
    </source>
</evidence>
<dbReference type="GO" id="GO:0000287">
    <property type="term" value="F:magnesium ion binding"/>
    <property type="evidence" value="ECO:0007669"/>
    <property type="project" value="InterPro"/>
</dbReference>
<dbReference type="InterPro" id="IPR016066">
    <property type="entry name" value="A-D-PHexomutase_CS"/>
</dbReference>
<sequence>QLINAGEWTEINDRFHKNLAFGTGGIRGRTIGRVLTDAERGESKGKSSPEHAAVGSNTLNDYTVVRATMALHGYISTWMASEGVLDVPRIVIAHDVRHFSRHFCELAASTWSALGGYAMVFDGPRSTPQLSFTVRLRYAHAGIVITASHNPPHDNGFKAYFVDGAQAVPPHAGAIVDRYSKLTLQDTVPLVVSAGEAESSPFTVLPAGDDLAYRAALEETVLDAELLKEHCPKIVFTPIHGTGGIAAIPSLWDHGVELVSVDEQAKSDPNFSTVKSPNPENPEALKQGISLARKVKAKAVLASDPDGDRIGVAVFNGKDRFECLTGNQVGCMLSEY</sequence>
<dbReference type="InterPro" id="IPR005845">
    <property type="entry name" value="A-D-PHexomutase_a/b/a-II"/>
</dbReference>
<proteinExistence type="inferred from homology"/>
<reference evidence="8" key="1">
    <citation type="submission" date="2018-05" db="EMBL/GenBank/DDBJ databases">
        <authorList>
            <person name="Lanie J.A."/>
            <person name="Ng W.-L."/>
            <person name="Kazmierczak K.M."/>
            <person name="Andrzejewski T.M."/>
            <person name="Davidsen T.M."/>
            <person name="Wayne K.J."/>
            <person name="Tettelin H."/>
            <person name="Glass J.I."/>
            <person name="Rusch D."/>
            <person name="Podicherti R."/>
            <person name="Tsui H.-C.T."/>
            <person name="Winkler M.E."/>
        </authorList>
    </citation>
    <scope>NUCLEOTIDE SEQUENCE</scope>
</reference>
<evidence type="ECO:0000256" key="3">
    <source>
        <dbReference type="ARBA" id="ARBA00022723"/>
    </source>
</evidence>
<evidence type="ECO:0000313" key="8">
    <source>
        <dbReference type="EMBL" id="SVC80459.1"/>
    </source>
</evidence>
<dbReference type="Gene3D" id="3.40.120.10">
    <property type="entry name" value="Alpha-D-Glucose-1,6-Bisphosphate, subunit A, domain 3"/>
    <property type="match status" value="2"/>
</dbReference>
<evidence type="ECO:0000256" key="5">
    <source>
        <dbReference type="ARBA" id="ARBA00023235"/>
    </source>
</evidence>
<evidence type="ECO:0000259" key="6">
    <source>
        <dbReference type="Pfam" id="PF02878"/>
    </source>
</evidence>
<protein>
    <recommendedName>
        <fullName evidence="9">Alpha-D-phosphohexomutase alpha/beta/alpha domain-containing protein</fullName>
    </recommendedName>
</protein>
<feature type="non-terminal residue" evidence="8">
    <location>
        <position position="1"/>
    </location>
</feature>
<comment type="cofactor">
    <cofactor evidence="1">
        <name>Mg(2+)</name>
        <dbReference type="ChEBI" id="CHEBI:18420"/>
    </cofactor>
</comment>
<dbReference type="GO" id="GO:0005975">
    <property type="term" value="P:carbohydrate metabolic process"/>
    <property type="evidence" value="ECO:0007669"/>
    <property type="project" value="InterPro"/>
</dbReference>
<organism evidence="8">
    <name type="scientific">marine metagenome</name>
    <dbReference type="NCBI Taxonomy" id="408172"/>
    <lineage>
        <taxon>unclassified sequences</taxon>
        <taxon>metagenomes</taxon>
        <taxon>ecological metagenomes</taxon>
    </lineage>
</organism>
<dbReference type="Pfam" id="PF02878">
    <property type="entry name" value="PGM_PMM_I"/>
    <property type="match status" value="1"/>
</dbReference>
<keyword evidence="5" id="KW-0413">Isomerase</keyword>
<dbReference type="PANTHER" id="PTHR45745:SF1">
    <property type="entry name" value="PHOSPHOGLUCOMUTASE 2B-RELATED"/>
    <property type="match status" value="1"/>
</dbReference>
<comment type="similarity">
    <text evidence="2">Belongs to the phosphohexose mutase family.</text>
</comment>
<dbReference type="EMBL" id="UINC01111901">
    <property type="protein sequence ID" value="SVC80459.1"/>
    <property type="molecule type" value="Genomic_DNA"/>
</dbReference>
<feature type="domain" description="Alpha-D-phosphohexomutase alpha/beta/alpha" evidence="6">
    <location>
        <begin position="54"/>
        <end position="183"/>
    </location>
</feature>
<dbReference type="PROSITE" id="PS00710">
    <property type="entry name" value="PGM_PMM"/>
    <property type="match status" value="1"/>
</dbReference>
<dbReference type="Pfam" id="PF02879">
    <property type="entry name" value="PGM_PMM_II"/>
    <property type="match status" value="1"/>
</dbReference>
<dbReference type="InterPro" id="IPR005844">
    <property type="entry name" value="A-D-PHexomutase_a/b/a-I"/>
</dbReference>
<dbReference type="SUPFAM" id="SSF53738">
    <property type="entry name" value="Phosphoglucomutase, first 3 domains"/>
    <property type="match status" value="2"/>
</dbReference>